<dbReference type="Proteomes" id="UP000255233">
    <property type="component" value="Unassembled WGS sequence"/>
</dbReference>
<proteinExistence type="predicted"/>
<keyword evidence="3" id="KW-1185">Reference proteome</keyword>
<organism evidence="2 3">
    <name type="scientific">Rikenella microfusus</name>
    <dbReference type="NCBI Taxonomy" id="28139"/>
    <lineage>
        <taxon>Bacteria</taxon>
        <taxon>Pseudomonadati</taxon>
        <taxon>Bacteroidota</taxon>
        <taxon>Bacteroidia</taxon>
        <taxon>Bacteroidales</taxon>
        <taxon>Rikenellaceae</taxon>
        <taxon>Rikenella</taxon>
    </lineage>
</organism>
<accession>A0A379MPY5</accession>
<feature type="region of interest" description="Disordered" evidence="1">
    <location>
        <begin position="53"/>
        <end position="106"/>
    </location>
</feature>
<feature type="compositionally biased region" description="Basic and acidic residues" evidence="1">
    <location>
        <begin position="78"/>
        <end position="97"/>
    </location>
</feature>
<evidence type="ECO:0000313" key="3">
    <source>
        <dbReference type="Proteomes" id="UP000255233"/>
    </source>
</evidence>
<gene>
    <name evidence="2" type="ORF">NCTC11190_00908</name>
</gene>
<reference evidence="2 3" key="1">
    <citation type="submission" date="2018-06" db="EMBL/GenBank/DDBJ databases">
        <authorList>
            <consortium name="Pathogen Informatics"/>
            <person name="Doyle S."/>
        </authorList>
    </citation>
    <scope>NUCLEOTIDE SEQUENCE [LARGE SCALE GENOMIC DNA]</scope>
    <source>
        <strain evidence="2 3">NCTC11190</strain>
    </source>
</reference>
<dbReference type="EMBL" id="UGVL01000001">
    <property type="protein sequence ID" value="SUE33698.1"/>
    <property type="molecule type" value="Genomic_DNA"/>
</dbReference>
<evidence type="ECO:0000256" key="1">
    <source>
        <dbReference type="SAM" id="MobiDB-lite"/>
    </source>
</evidence>
<sequence length="177" mass="19364">MGSPLFPACVRVPKRCRRPRPGAGREIRLCPVRYVRLIFGIFRHAPVRTLQNPGSNGPWGSCPGSPYSNHPAPQGEAGRSRPDFGRNRMYLPKEKQTGSRATGTVGTFVWNRPNTYPDKAEGGVPFFRQEKRHPLLSYAVRPPRKAPVPDEHPGGSVAVRFQTVGTSYADGGSGTTA</sequence>
<protein>
    <submittedName>
        <fullName evidence="2">Uncharacterized protein</fullName>
    </submittedName>
</protein>
<evidence type="ECO:0000313" key="2">
    <source>
        <dbReference type="EMBL" id="SUE33698.1"/>
    </source>
</evidence>
<dbReference type="AlphaFoldDB" id="A0A379MPY5"/>
<name>A0A379MPY5_9BACT</name>